<evidence type="ECO:0000256" key="7">
    <source>
        <dbReference type="ARBA" id="ARBA00023229"/>
    </source>
</evidence>
<organism evidence="13">
    <name type="scientific">Magnetococcus massalia (strain MO-1)</name>
    <dbReference type="NCBI Taxonomy" id="451514"/>
    <lineage>
        <taxon>Bacteria</taxon>
        <taxon>Pseudomonadati</taxon>
        <taxon>Pseudomonadota</taxon>
        <taxon>Magnetococcia</taxon>
        <taxon>Magnetococcales</taxon>
        <taxon>Magnetococcaceae</taxon>
        <taxon>Magnetococcus</taxon>
    </lineage>
</organism>
<feature type="binding site" evidence="9">
    <location>
        <position position="197"/>
    </location>
    <ligand>
        <name>1-deoxy-D-xylulose 5-phosphate</name>
        <dbReference type="ChEBI" id="CHEBI:57792"/>
    </ligand>
</feature>
<evidence type="ECO:0000256" key="3">
    <source>
        <dbReference type="ARBA" id="ARBA00022723"/>
    </source>
</evidence>
<dbReference type="GO" id="GO:0070402">
    <property type="term" value="F:NADPH binding"/>
    <property type="evidence" value="ECO:0007669"/>
    <property type="project" value="InterPro"/>
</dbReference>
<feature type="binding site" evidence="9">
    <location>
        <position position="174"/>
    </location>
    <ligand>
        <name>1-deoxy-D-xylulose 5-phosphate</name>
        <dbReference type="ChEBI" id="CHEBI:57792"/>
    </ligand>
</feature>
<dbReference type="HAMAP" id="MF_00183">
    <property type="entry name" value="DXP_reductoisom"/>
    <property type="match status" value="1"/>
</dbReference>
<feature type="binding site" evidence="9">
    <location>
        <position position="152"/>
    </location>
    <ligand>
        <name>1-deoxy-D-xylulose 5-phosphate</name>
        <dbReference type="ChEBI" id="CHEBI:57792"/>
    </ligand>
</feature>
<comment type="function">
    <text evidence="9">Catalyzes the NADPH-dependent rearrangement and reduction of 1-deoxy-D-xylulose-5-phosphate (DXP) to 2-C-methyl-D-erythritol 4-phosphate (MEP).</text>
</comment>
<keyword evidence="13" id="KW-0413">Isomerase</keyword>
<evidence type="ECO:0000256" key="4">
    <source>
        <dbReference type="ARBA" id="ARBA00022857"/>
    </source>
</evidence>
<sequence>MSIKHLTLLGATGSIGDSTLNVVAQHPDRYRVVAMSAGSNWQKLVQQAKQFEPEVIALADEVAAAQAREALAGSSIQVLGGESGVVEAAAWESARMCVSAIVGGAGLKPTLAAIHARKDIALANKECLVMAGALFMEEIARYQVRLIPVDSEHSAIFQVFGDSNWMRRLVLTASGGPFRGWKRAQLEQVIPAQAVAHPNWSMGKKISVDSSTMMNKGLEVIEAHWLFGLPAERIDVVVHPQSIIHSMVEYQDGSVLAQMGVPDMRTPIAVALAWPERIAVDVPSLDLPALAKLDFSAAPQREDFPCLALAYDALREGGTAPAVLNAANEIAVEAFLQGEIPYLAIAEVIARTLGAQGSETVQDVAALFDVDKLARLKAQEMVAALR</sequence>
<feature type="binding site" evidence="9">
    <location>
        <position position="150"/>
    </location>
    <ligand>
        <name>Mn(2+)</name>
        <dbReference type="ChEBI" id="CHEBI:29035"/>
    </ligand>
</feature>
<gene>
    <name evidence="9 13" type="primary">dxr</name>
    <name evidence="13" type="ORF">MAGMO_0976</name>
</gene>
<evidence type="ECO:0000256" key="2">
    <source>
        <dbReference type="ARBA" id="ARBA00006825"/>
    </source>
</evidence>
<dbReference type="FunFam" id="3.40.50.720:FF:000045">
    <property type="entry name" value="1-deoxy-D-xylulose 5-phosphate reductoisomerase"/>
    <property type="match status" value="1"/>
</dbReference>
<dbReference type="NCBIfam" id="TIGR00243">
    <property type="entry name" value="Dxr"/>
    <property type="match status" value="1"/>
</dbReference>
<comment type="similarity">
    <text evidence="2 9">Belongs to the DXR family.</text>
</comment>
<dbReference type="PIRSF" id="PIRSF006205">
    <property type="entry name" value="Dxp_reductismrs"/>
    <property type="match status" value="1"/>
</dbReference>
<dbReference type="SUPFAM" id="SSF69055">
    <property type="entry name" value="1-deoxy-D-xylulose-5-phosphate reductoisomerase, C-terminal domain"/>
    <property type="match status" value="1"/>
</dbReference>
<feature type="binding site" evidence="9">
    <location>
        <position position="12"/>
    </location>
    <ligand>
        <name>NADPH</name>
        <dbReference type="ChEBI" id="CHEBI:57783"/>
    </ligand>
</feature>
<comment type="catalytic activity">
    <reaction evidence="8">
        <text>2-C-methyl-D-erythritol 4-phosphate + NADP(+) = 1-deoxy-D-xylulose 5-phosphate + NADPH + H(+)</text>
        <dbReference type="Rhea" id="RHEA:13717"/>
        <dbReference type="ChEBI" id="CHEBI:15378"/>
        <dbReference type="ChEBI" id="CHEBI:57783"/>
        <dbReference type="ChEBI" id="CHEBI:57792"/>
        <dbReference type="ChEBI" id="CHEBI:58262"/>
        <dbReference type="ChEBI" id="CHEBI:58349"/>
        <dbReference type="EC" id="1.1.1.267"/>
    </reaction>
    <physiologicalReaction direction="right-to-left" evidence="8">
        <dbReference type="Rhea" id="RHEA:13719"/>
    </physiologicalReaction>
</comment>
<evidence type="ECO:0000256" key="6">
    <source>
        <dbReference type="ARBA" id="ARBA00023211"/>
    </source>
</evidence>
<keyword evidence="4 9" id="KW-0521">NADP</keyword>
<feature type="binding site" evidence="9">
    <location>
        <position position="152"/>
    </location>
    <ligand>
        <name>Mn(2+)</name>
        <dbReference type="ChEBI" id="CHEBI:29035"/>
    </ligand>
</feature>
<dbReference type="GO" id="GO:0051484">
    <property type="term" value="P:isopentenyl diphosphate biosynthetic process, methylerythritol 4-phosphate pathway involved in terpenoid biosynthetic process"/>
    <property type="evidence" value="ECO:0007669"/>
    <property type="project" value="UniProtKB-ARBA"/>
</dbReference>
<keyword evidence="3 9" id="KW-0479">Metal-binding</keyword>
<dbReference type="InterPro" id="IPR013644">
    <property type="entry name" value="DXP_reductoisomerase_C"/>
</dbReference>
<dbReference type="SUPFAM" id="SSF51735">
    <property type="entry name" value="NAD(P)-binding Rossmann-fold domains"/>
    <property type="match status" value="1"/>
</dbReference>
<feature type="binding site" evidence="9">
    <location>
        <position position="126"/>
    </location>
    <ligand>
        <name>NADPH</name>
        <dbReference type="ChEBI" id="CHEBI:57783"/>
    </ligand>
</feature>
<dbReference type="Pfam" id="PF02670">
    <property type="entry name" value="DXP_reductoisom"/>
    <property type="match status" value="1"/>
</dbReference>
<dbReference type="SUPFAM" id="SSF55347">
    <property type="entry name" value="Glyceraldehyde-3-phosphate dehydrogenase-like, C-terminal domain"/>
    <property type="match status" value="1"/>
</dbReference>
<feature type="binding site" evidence="9">
    <location>
        <position position="219"/>
    </location>
    <ligand>
        <name>Mn(2+)</name>
        <dbReference type="ChEBI" id="CHEBI:29035"/>
    </ligand>
</feature>
<feature type="binding site" evidence="9">
    <location>
        <position position="13"/>
    </location>
    <ligand>
        <name>NADPH</name>
        <dbReference type="ChEBI" id="CHEBI:57783"/>
    </ligand>
</feature>
<feature type="binding site" evidence="9">
    <location>
        <position position="151"/>
    </location>
    <ligand>
        <name>1-deoxy-D-xylulose 5-phosphate</name>
        <dbReference type="ChEBI" id="CHEBI:57792"/>
    </ligand>
</feature>
<evidence type="ECO:0000259" key="10">
    <source>
        <dbReference type="Pfam" id="PF02670"/>
    </source>
</evidence>
<feature type="binding site" evidence="9">
    <location>
        <position position="38"/>
    </location>
    <ligand>
        <name>NADPH</name>
        <dbReference type="ChEBI" id="CHEBI:57783"/>
    </ligand>
</feature>
<feature type="binding site" evidence="9">
    <location>
        <position position="215"/>
    </location>
    <ligand>
        <name>1-deoxy-D-xylulose 5-phosphate</name>
        <dbReference type="ChEBI" id="CHEBI:57792"/>
    </ligand>
</feature>
<dbReference type="InterPro" id="IPR036169">
    <property type="entry name" value="DXPR_C_sf"/>
</dbReference>
<dbReference type="InterPro" id="IPR013512">
    <property type="entry name" value="DXP_reductoisomerase_N"/>
</dbReference>
<feature type="binding site" evidence="9">
    <location>
        <position position="125"/>
    </location>
    <ligand>
        <name>1-deoxy-D-xylulose 5-phosphate</name>
        <dbReference type="ChEBI" id="CHEBI:57792"/>
    </ligand>
</feature>
<evidence type="ECO:0000256" key="5">
    <source>
        <dbReference type="ARBA" id="ARBA00023002"/>
    </source>
</evidence>
<dbReference type="Gene3D" id="1.10.1740.10">
    <property type="match status" value="1"/>
</dbReference>
<keyword evidence="7 9" id="KW-0414">Isoprene biosynthesis</keyword>
<evidence type="ECO:0000256" key="8">
    <source>
        <dbReference type="ARBA" id="ARBA00048543"/>
    </source>
</evidence>
<comment type="pathway">
    <text evidence="1 9">Isoprenoid biosynthesis; isopentenyl diphosphate biosynthesis via DXP pathway; isopentenyl diphosphate from 1-deoxy-D-xylulose 5-phosphate: step 1/6.</text>
</comment>
<dbReference type="InterPro" id="IPR003821">
    <property type="entry name" value="DXP_reductoisomerase"/>
</dbReference>
<dbReference type="InterPro" id="IPR026877">
    <property type="entry name" value="DXPR_C"/>
</dbReference>
<evidence type="ECO:0000256" key="9">
    <source>
        <dbReference type="HAMAP-Rule" id="MF_00183"/>
    </source>
</evidence>
<feature type="domain" description="1-deoxy-D-xylulose 5-phosphate reductoisomerase N-terminal" evidence="10">
    <location>
        <begin position="6"/>
        <end position="132"/>
    </location>
</feature>
<dbReference type="Pfam" id="PF13288">
    <property type="entry name" value="DXPR_C"/>
    <property type="match status" value="1"/>
</dbReference>
<dbReference type="Gene3D" id="3.40.50.720">
    <property type="entry name" value="NAD(P)-binding Rossmann-like Domain"/>
    <property type="match status" value="1"/>
</dbReference>
<dbReference type="PANTHER" id="PTHR30525:SF0">
    <property type="entry name" value="1-DEOXY-D-XYLULOSE 5-PHOSPHATE REDUCTOISOMERASE, CHLOROPLASTIC"/>
    <property type="match status" value="1"/>
</dbReference>
<dbReference type="NCBIfam" id="NF009114">
    <property type="entry name" value="PRK12464.1"/>
    <property type="match status" value="1"/>
</dbReference>
<feature type="binding site" evidence="9">
    <location>
        <position position="210"/>
    </location>
    <ligand>
        <name>1-deoxy-D-xylulose 5-phosphate</name>
        <dbReference type="ChEBI" id="CHEBI:57792"/>
    </ligand>
</feature>
<feature type="binding site" evidence="9">
    <location>
        <position position="15"/>
    </location>
    <ligand>
        <name>NADPH</name>
        <dbReference type="ChEBI" id="CHEBI:57783"/>
    </ligand>
</feature>
<feature type="binding site" evidence="9">
    <location>
        <position position="203"/>
    </location>
    <ligand>
        <name>NADPH</name>
        <dbReference type="ChEBI" id="CHEBI:57783"/>
    </ligand>
</feature>
<dbReference type="InterPro" id="IPR036291">
    <property type="entry name" value="NAD(P)-bd_dom_sf"/>
</dbReference>
<dbReference type="EC" id="1.1.1.267" evidence="9"/>
<feature type="binding site" evidence="9">
    <location>
        <position position="219"/>
    </location>
    <ligand>
        <name>1-deoxy-D-xylulose 5-phosphate</name>
        <dbReference type="ChEBI" id="CHEBI:57792"/>
    </ligand>
</feature>
<name>A0A1S7LGF3_MAGMO</name>
<feature type="binding site" evidence="9">
    <location>
        <position position="14"/>
    </location>
    <ligand>
        <name>NADPH</name>
        <dbReference type="ChEBI" id="CHEBI:57783"/>
    </ligand>
</feature>
<feature type="binding site" evidence="9">
    <location>
        <position position="40"/>
    </location>
    <ligand>
        <name>NADPH</name>
        <dbReference type="ChEBI" id="CHEBI:57783"/>
    </ligand>
</feature>
<dbReference type="UniPathway" id="UPA00056">
    <property type="reaction ID" value="UER00092"/>
</dbReference>
<feature type="binding site" evidence="9">
    <location>
        <position position="216"/>
    </location>
    <ligand>
        <name>1-deoxy-D-xylulose 5-phosphate</name>
        <dbReference type="ChEBI" id="CHEBI:57792"/>
    </ligand>
</feature>
<protein>
    <recommendedName>
        <fullName evidence="9">1-deoxy-D-xylulose 5-phosphate reductoisomerase</fullName>
        <shortName evidence="9">DXP reductoisomerase</shortName>
        <ecNumber evidence="9">1.1.1.267</ecNumber>
    </recommendedName>
    <alternativeName>
        <fullName evidence="9">1-deoxyxylulose-5-phosphate reductoisomerase</fullName>
    </alternativeName>
    <alternativeName>
        <fullName evidence="9">2-C-methyl-D-erythritol 4-phosphate synthase</fullName>
    </alternativeName>
</protein>
<dbReference type="GO" id="GO:0016853">
    <property type="term" value="F:isomerase activity"/>
    <property type="evidence" value="ECO:0007669"/>
    <property type="project" value="UniProtKB-KW"/>
</dbReference>
<evidence type="ECO:0000259" key="12">
    <source>
        <dbReference type="Pfam" id="PF13288"/>
    </source>
</evidence>
<dbReference type="GO" id="GO:0030604">
    <property type="term" value="F:1-deoxy-D-xylulose-5-phosphate reductoisomerase activity"/>
    <property type="evidence" value="ECO:0007669"/>
    <property type="project" value="UniProtKB-UniRule"/>
</dbReference>
<reference evidence="13" key="1">
    <citation type="submission" date="2015-04" db="EMBL/GenBank/DDBJ databases">
        <authorList>
            <person name="Syromyatnikov M.Y."/>
            <person name="Popov V.N."/>
        </authorList>
    </citation>
    <scope>NUCLEOTIDE SEQUENCE</scope>
    <source>
        <strain evidence="13">MO-1</strain>
    </source>
</reference>
<comment type="cofactor">
    <cofactor evidence="9">
        <name>Mg(2+)</name>
        <dbReference type="ChEBI" id="CHEBI:18420"/>
    </cofactor>
    <cofactor evidence="9">
        <name>Mn(2+)</name>
        <dbReference type="ChEBI" id="CHEBI:29035"/>
    </cofactor>
</comment>
<accession>A0A1S7LGF3</accession>
<feature type="binding site" evidence="9">
    <location>
        <position position="124"/>
    </location>
    <ligand>
        <name>NADPH</name>
        <dbReference type="ChEBI" id="CHEBI:57783"/>
    </ligand>
</feature>
<keyword evidence="6 9" id="KW-0464">Manganese</keyword>
<keyword evidence="9" id="KW-0460">Magnesium</keyword>
<evidence type="ECO:0000259" key="11">
    <source>
        <dbReference type="Pfam" id="PF08436"/>
    </source>
</evidence>
<feature type="domain" description="1-deoxy-D-xylulose 5-phosphate reductoisomerase C-terminal" evidence="11">
    <location>
        <begin position="146"/>
        <end position="227"/>
    </location>
</feature>
<dbReference type="AlphaFoldDB" id="A0A1S7LGF3"/>
<dbReference type="EMBL" id="LO017727">
    <property type="protein sequence ID" value="CRH05174.1"/>
    <property type="molecule type" value="Genomic_DNA"/>
</dbReference>
<dbReference type="GO" id="GO:0030145">
    <property type="term" value="F:manganese ion binding"/>
    <property type="evidence" value="ECO:0007669"/>
    <property type="project" value="TreeGrafter"/>
</dbReference>
<feature type="domain" description="DXP reductoisomerase C-terminal" evidence="12">
    <location>
        <begin position="259"/>
        <end position="375"/>
    </location>
</feature>
<proteinExistence type="inferred from homology"/>
<comment type="caution">
    <text evidence="9">Lacks conserved residue(s) required for the propagation of feature annotation.</text>
</comment>
<keyword evidence="5 9" id="KW-0560">Oxidoreductase</keyword>
<evidence type="ECO:0000313" key="13">
    <source>
        <dbReference type="EMBL" id="CRH05174.1"/>
    </source>
</evidence>
<dbReference type="PANTHER" id="PTHR30525">
    <property type="entry name" value="1-DEOXY-D-XYLULOSE 5-PHOSPHATE REDUCTOISOMERASE"/>
    <property type="match status" value="1"/>
</dbReference>
<evidence type="ECO:0000256" key="1">
    <source>
        <dbReference type="ARBA" id="ARBA00005094"/>
    </source>
</evidence>
<dbReference type="Pfam" id="PF08436">
    <property type="entry name" value="DXP_redisom_C"/>
    <property type="match status" value="1"/>
</dbReference>